<evidence type="ECO:0000313" key="5">
    <source>
        <dbReference type="Proteomes" id="UP001187471"/>
    </source>
</evidence>
<evidence type="ECO:0000256" key="1">
    <source>
        <dbReference type="ARBA" id="ARBA00022741"/>
    </source>
</evidence>
<keyword evidence="2" id="KW-0067">ATP-binding</keyword>
<evidence type="ECO:0000256" key="2">
    <source>
        <dbReference type="ARBA" id="ARBA00022840"/>
    </source>
</evidence>
<gene>
    <name evidence="4" type="ORF">RJ640_029277</name>
</gene>
<dbReference type="InterPro" id="IPR027417">
    <property type="entry name" value="P-loop_NTPase"/>
</dbReference>
<keyword evidence="1" id="KW-0547">Nucleotide-binding</keyword>
<dbReference type="Gene3D" id="3.40.50.300">
    <property type="entry name" value="P-loop containing nucleotide triphosphate hydrolases"/>
    <property type="match status" value="2"/>
</dbReference>
<dbReference type="Proteomes" id="UP001187471">
    <property type="component" value="Unassembled WGS sequence"/>
</dbReference>
<dbReference type="SUPFAM" id="SSF52540">
    <property type="entry name" value="P-loop containing nucleoside triphosphate hydrolases"/>
    <property type="match status" value="2"/>
</dbReference>
<organism evidence="4 5">
    <name type="scientific">Escallonia rubra</name>
    <dbReference type="NCBI Taxonomy" id="112253"/>
    <lineage>
        <taxon>Eukaryota</taxon>
        <taxon>Viridiplantae</taxon>
        <taxon>Streptophyta</taxon>
        <taxon>Embryophyta</taxon>
        <taxon>Tracheophyta</taxon>
        <taxon>Spermatophyta</taxon>
        <taxon>Magnoliopsida</taxon>
        <taxon>eudicotyledons</taxon>
        <taxon>Gunneridae</taxon>
        <taxon>Pentapetalae</taxon>
        <taxon>asterids</taxon>
        <taxon>campanulids</taxon>
        <taxon>Escalloniales</taxon>
        <taxon>Escalloniaceae</taxon>
        <taxon>Escallonia</taxon>
    </lineage>
</organism>
<dbReference type="InterPro" id="IPR001270">
    <property type="entry name" value="ClpA/B"/>
</dbReference>
<dbReference type="GO" id="GO:0016887">
    <property type="term" value="F:ATP hydrolysis activity"/>
    <property type="evidence" value="ECO:0007669"/>
    <property type="project" value="InterPro"/>
</dbReference>
<feature type="domain" description="ATPase AAA-type core" evidence="3">
    <location>
        <begin position="670"/>
        <end position="820"/>
    </location>
</feature>
<dbReference type="GO" id="GO:0005737">
    <property type="term" value="C:cytoplasm"/>
    <property type="evidence" value="ECO:0007669"/>
    <property type="project" value="TreeGrafter"/>
</dbReference>
<dbReference type="PANTHER" id="PTHR11638">
    <property type="entry name" value="ATP-DEPENDENT CLP PROTEASE"/>
    <property type="match status" value="1"/>
</dbReference>
<dbReference type="PANTHER" id="PTHR11638:SF18">
    <property type="entry name" value="HEAT SHOCK PROTEIN 104"/>
    <property type="match status" value="1"/>
</dbReference>
<comment type="caution">
    <text evidence="4">The sequence shown here is derived from an EMBL/GenBank/DDBJ whole genome shotgun (WGS) entry which is preliminary data.</text>
</comment>
<feature type="domain" description="ATPase AAA-type core" evidence="3">
    <location>
        <begin position="315"/>
        <end position="378"/>
    </location>
</feature>
<proteinExistence type="predicted"/>
<evidence type="ECO:0000259" key="3">
    <source>
        <dbReference type="Pfam" id="PF07724"/>
    </source>
</evidence>
<accession>A0AA88U8P5</accession>
<dbReference type="Pfam" id="PF07724">
    <property type="entry name" value="AAA_2"/>
    <property type="match status" value="2"/>
</dbReference>
<name>A0AA88U8P5_9ASTE</name>
<dbReference type="PRINTS" id="PR00300">
    <property type="entry name" value="CLPPROTEASEA"/>
</dbReference>
<evidence type="ECO:0000313" key="4">
    <source>
        <dbReference type="EMBL" id="KAK2975404.1"/>
    </source>
</evidence>
<protein>
    <recommendedName>
        <fullName evidence="3">ATPase AAA-type core domain-containing protein</fullName>
    </recommendedName>
</protein>
<dbReference type="AlphaFoldDB" id="A0AA88U8P5"/>
<sequence length="898" mass="102914">METNDPEMELAEIVRKLEFQVKPKLELAHHVQIHLDAINLACQIVERCPVEFCSRGRGGNCNGREVGVLRQKAAELLEEACLRVRQNVDKNLDEKRLDEAEYLLYRTLVELKEVKKEKDWASRIWIPRVESEYKGLIDKWDSLVGRWNKSVVSSEERAQQTDKLKEVRLKLLSCLNEVQLKSVDGYFYNAVQGLHSITSDLLDSTNEIFKQHITVNECVVAEVASPKVGIPASWLCNSWKPQLQGLSERLMKRVPVQMRAVIGIDNALSRSRSNPSGPIGSLLFLCRHSVYPDKASVSDLHPRDYDQKQQMVVRELMEAVRKRPFSVLWLDNIDNAYSYITQILHEIIRHGRLTDCHGNTADFSKTLVVMTSDVGKNKYRLPFCSCLEMHRDVPFKNELFAPENESTHSCSYRPVLQEAWIRFKSRLYDEVDEVIIFKQLNVQEYNAVARFHLRDTSSALNQTGLILYPTEAALRSIAKKSSFKKVCSVYFSIACQLMTTRMMLSPGLFKTLVENEKDDMAVIYVDVLVGTNELSFRLQRGGPEDDKDYRQLKESIRESRIIYQAEKQRIDKIWLLRRKCFQLLCMVDVMDIRSFPSVVQEFVSLVDFLIIKVFDVYSLCKDYKLVPLMSLNEVVQKHEETSNARVRKGVEEILKRSDGDSQAIDVVACTGYEELAKGLAERFATSDWAETVIKINLREYCELNSFFQQMDRNFGLSSDLNNEQHGSFPPRVLLVDEVEKAPMSIFSALISLFDCGTLGNSQYQMYDFSNTIVVIMSHLGNKEVLARLVGGTSRADVCGQGSEEVESRFRTELLNRVDEIVMCNPCAAQQLHKISRLPMMSGRHLEEGPPSAIPVSFFHLFERDQTLFKKWPCILKDTVSHLSKGLMRDWSDGVVVRS</sequence>
<dbReference type="InterPro" id="IPR050130">
    <property type="entry name" value="ClpA_ClpB"/>
</dbReference>
<dbReference type="InterPro" id="IPR003959">
    <property type="entry name" value="ATPase_AAA_core"/>
</dbReference>
<dbReference type="GO" id="GO:0034605">
    <property type="term" value="P:cellular response to heat"/>
    <property type="evidence" value="ECO:0007669"/>
    <property type="project" value="TreeGrafter"/>
</dbReference>
<dbReference type="EMBL" id="JAVXUO010002199">
    <property type="protein sequence ID" value="KAK2975404.1"/>
    <property type="molecule type" value="Genomic_DNA"/>
</dbReference>
<reference evidence="4" key="1">
    <citation type="submission" date="2022-12" db="EMBL/GenBank/DDBJ databases">
        <title>Draft genome assemblies for two species of Escallonia (Escalloniales).</title>
        <authorList>
            <person name="Chanderbali A."/>
            <person name="Dervinis C."/>
            <person name="Anghel I."/>
            <person name="Soltis D."/>
            <person name="Soltis P."/>
            <person name="Zapata F."/>
        </authorList>
    </citation>
    <scope>NUCLEOTIDE SEQUENCE</scope>
    <source>
        <strain evidence="4">UCBG92.1500</strain>
        <tissue evidence="4">Leaf</tissue>
    </source>
</reference>
<dbReference type="GO" id="GO:0005524">
    <property type="term" value="F:ATP binding"/>
    <property type="evidence" value="ECO:0007669"/>
    <property type="project" value="UniProtKB-KW"/>
</dbReference>
<keyword evidence="5" id="KW-1185">Reference proteome</keyword>